<organism evidence="12 13">
    <name type="scientific">Deinococcus cavernae</name>
    <dbReference type="NCBI Taxonomy" id="2320857"/>
    <lineage>
        <taxon>Bacteria</taxon>
        <taxon>Thermotogati</taxon>
        <taxon>Deinococcota</taxon>
        <taxon>Deinococci</taxon>
        <taxon>Deinococcales</taxon>
        <taxon>Deinococcaceae</taxon>
        <taxon>Deinococcus</taxon>
    </lineage>
</organism>
<evidence type="ECO:0000256" key="8">
    <source>
        <dbReference type="ARBA" id="ARBA00023214"/>
    </source>
</evidence>
<dbReference type="SUPFAM" id="SSF116726">
    <property type="entry name" value="TrkA C-terminal domain-like"/>
    <property type="match status" value="1"/>
</dbReference>
<dbReference type="GO" id="GO:0008324">
    <property type="term" value="F:monoatomic cation transmembrane transporter activity"/>
    <property type="evidence" value="ECO:0007669"/>
    <property type="project" value="InterPro"/>
</dbReference>
<gene>
    <name evidence="12" type="ORF">D3875_08780</name>
</gene>
<dbReference type="AlphaFoldDB" id="A0A418V6B5"/>
<reference evidence="12 13" key="1">
    <citation type="submission" date="2018-09" db="EMBL/GenBank/DDBJ databases">
        <authorList>
            <person name="Zhu H."/>
        </authorList>
    </citation>
    <scope>NUCLEOTIDE SEQUENCE [LARGE SCALE GENOMIC DNA]</scope>
    <source>
        <strain evidence="12 13">K2S05-167</strain>
    </source>
</reference>
<name>A0A418V6B5_9DEIO</name>
<keyword evidence="4 10" id="KW-1133">Transmembrane helix</keyword>
<dbReference type="Gene3D" id="3.30.70.1450">
    <property type="entry name" value="Regulator of K+ conductance, C-terminal domain"/>
    <property type="match status" value="1"/>
</dbReference>
<evidence type="ECO:0000256" key="5">
    <source>
        <dbReference type="ARBA" id="ARBA00023065"/>
    </source>
</evidence>
<evidence type="ECO:0000256" key="2">
    <source>
        <dbReference type="ARBA" id="ARBA00022448"/>
    </source>
</evidence>
<dbReference type="GO" id="GO:0006813">
    <property type="term" value="P:potassium ion transport"/>
    <property type="evidence" value="ECO:0007669"/>
    <property type="project" value="InterPro"/>
</dbReference>
<dbReference type="InterPro" id="IPR001807">
    <property type="entry name" value="ClC"/>
</dbReference>
<keyword evidence="6 10" id="KW-0472">Membrane</keyword>
<dbReference type="PANTHER" id="PTHR43427">
    <property type="entry name" value="CHLORIDE CHANNEL PROTEIN CLC-E"/>
    <property type="match status" value="1"/>
</dbReference>
<feature type="transmembrane region" description="Helical" evidence="10">
    <location>
        <begin position="168"/>
        <end position="196"/>
    </location>
</feature>
<dbReference type="PROSITE" id="PS51202">
    <property type="entry name" value="RCK_C"/>
    <property type="match status" value="1"/>
</dbReference>
<evidence type="ECO:0000256" key="1">
    <source>
        <dbReference type="ARBA" id="ARBA00004141"/>
    </source>
</evidence>
<evidence type="ECO:0000256" key="7">
    <source>
        <dbReference type="ARBA" id="ARBA00023173"/>
    </source>
</evidence>
<evidence type="ECO:0000313" key="12">
    <source>
        <dbReference type="EMBL" id="RJF71648.1"/>
    </source>
</evidence>
<proteinExistence type="predicted"/>
<keyword evidence="13" id="KW-1185">Reference proteome</keyword>
<sequence length="549" mass="57030">MSGVRSPFPRAMLTRLETGRIVVLSLLLGMLVGGLGIVLRVVLDLVLPWGAWLTGFSPPGPPGEGGLLMAFGDALPWGLLFLPFIGGLYAWLVPAEPGAPYSQLVRGYHARGQWPDVWTGLRTLLATVIAHASGLLIGRDSAFVMVGQIGTRLLGRATRLDAVESRTLMLAGAAAGLGTALHAPLAAAVLIVEILYRRFEFEFEVLMPCVLAAVAAYAIYGLGFGFSPLLSVVGAQLPAAGQVPLYLLLALIVTLLGWILLFAARVVPSAWTDGWLRPVLGGLFGLLTASIALLSAPGVLGDGLGWLQLGLNGFLSERVMEVAVWRWLLLALGARLAFGGGLFPSVATGGLLGVGLGMGLGLDPAVSGLIGATAFLTVTLNVPVGAALLAVAWGGDTLLPLVLVAAGMAHFLSGETGIVPGQVRSRAVSGAHATPTFAPLPDTVRFMAPRSPAQPAAPIPFDAPADGTASEGAAPERELYRRAVPGGWQGTKLHLVSLPPGVEIVGIVRDGTVRVPRPEMRLTADDELVFLARPQAYAALEGLLRLPGA</sequence>
<dbReference type="InterPro" id="IPR050368">
    <property type="entry name" value="ClC-type_chloride_channel"/>
</dbReference>
<feature type="transmembrane region" description="Helical" evidence="10">
    <location>
        <begin position="366"/>
        <end position="392"/>
    </location>
</feature>
<feature type="transmembrane region" description="Helical" evidence="10">
    <location>
        <begin position="114"/>
        <end position="137"/>
    </location>
</feature>
<dbReference type="EMBL" id="QYUJ01000014">
    <property type="protein sequence ID" value="RJF71648.1"/>
    <property type="molecule type" value="Genomic_DNA"/>
</dbReference>
<feature type="domain" description="RCK C-terminal" evidence="11">
    <location>
        <begin position="466"/>
        <end position="546"/>
    </location>
</feature>
<keyword evidence="3 10" id="KW-0812">Transmembrane</keyword>
<dbReference type="CDD" id="cd00400">
    <property type="entry name" value="Voltage_gated_ClC"/>
    <property type="match status" value="1"/>
</dbReference>
<dbReference type="RefSeq" id="WP_119763031.1">
    <property type="nucleotide sequence ID" value="NZ_QYUJ01000014.1"/>
</dbReference>
<protein>
    <submittedName>
        <fullName evidence="12">Cl-channel voltage-gated family protein</fullName>
    </submittedName>
</protein>
<dbReference type="PRINTS" id="PR00762">
    <property type="entry name" value="CLCHANNEL"/>
</dbReference>
<dbReference type="Pfam" id="PF00654">
    <property type="entry name" value="Voltage_CLC"/>
    <property type="match status" value="1"/>
</dbReference>
<keyword evidence="5" id="KW-0406">Ion transport</keyword>
<comment type="caution">
    <text evidence="12">The sequence shown here is derived from an EMBL/GenBank/DDBJ whole genome shotgun (WGS) entry which is preliminary data.</text>
</comment>
<dbReference type="Pfam" id="PF02080">
    <property type="entry name" value="TrkA_C"/>
    <property type="match status" value="1"/>
</dbReference>
<dbReference type="GO" id="GO:0034707">
    <property type="term" value="C:chloride channel complex"/>
    <property type="evidence" value="ECO:0007669"/>
    <property type="project" value="UniProtKB-KW"/>
</dbReference>
<evidence type="ECO:0000256" key="4">
    <source>
        <dbReference type="ARBA" id="ARBA00022989"/>
    </source>
</evidence>
<dbReference type="InterPro" id="IPR014743">
    <property type="entry name" value="Cl-channel_core"/>
</dbReference>
<feature type="transmembrane region" description="Helical" evidence="10">
    <location>
        <begin position="74"/>
        <end position="93"/>
    </location>
</feature>
<feature type="transmembrane region" description="Helical" evidence="10">
    <location>
        <begin position="205"/>
        <end position="226"/>
    </location>
</feature>
<dbReference type="InterPro" id="IPR036721">
    <property type="entry name" value="RCK_C_sf"/>
</dbReference>
<dbReference type="InterPro" id="IPR006037">
    <property type="entry name" value="RCK_C"/>
</dbReference>
<dbReference type="Proteomes" id="UP000286287">
    <property type="component" value="Unassembled WGS sequence"/>
</dbReference>
<evidence type="ECO:0000313" key="13">
    <source>
        <dbReference type="Proteomes" id="UP000286287"/>
    </source>
</evidence>
<feature type="transmembrane region" description="Helical" evidence="10">
    <location>
        <begin position="246"/>
        <end position="267"/>
    </location>
</feature>
<evidence type="ECO:0000256" key="3">
    <source>
        <dbReference type="ARBA" id="ARBA00022692"/>
    </source>
</evidence>
<feature type="transmembrane region" description="Helical" evidence="10">
    <location>
        <begin position="398"/>
        <end position="419"/>
    </location>
</feature>
<evidence type="ECO:0000256" key="9">
    <source>
        <dbReference type="ARBA" id="ARBA00023303"/>
    </source>
</evidence>
<feature type="transmembrane region" description="Helical" evidence="10">
    <location>
        <begin position="21"/>
        <end position="43"/>
    </location>
</feature>
<dbReference type="Gene3D" id="1.10.3080.10">
    <property type="entry name" value="Clc chloride channel"/>
    <property type="match status" value="1"/>
</dbReference>
<evidence type="ECO:0000256" key="10">
    <source>
        <dbReference type="SAM" id="Phobius"/>
    </source>
</evidence>
<dbReference type="SUPFAM" id="SSF81340">
    <property type="entry name" value="Clc chloride channel"/>
    <property type="match status" value="1"/>
</dbReference>
<feature type="transmembrane region" description="Helical" evidence="10">
    <location>
        <begin position="279"/>
        <end position="307"/>
    </location>
</feature>
<keyword evidence="7" id="KW-0869">Chloride channel</keyword>
<dbReference type="PANTHER" id="PTHR43427:SF6">
    <property type="entry name" value="CHLORIDE CHANNEL PROTEIN CLC-E"/>
    <property type="match status" value="1"/>
</dbReference>
<keyword evidence="8" id="KW-0868">Chloride</keyword>
<keyword evidence="9" id="KW-0407">Ion channel</keyword>
<feature type="transmembrane region" description="Helical" evidence="10">
    <location>
        <begin position="327"/>
        <end position="354"/>
    </location>
</feature>
<comment type="subcellular location">
    <subcellularLocation>
        <location evidence="1">Membrane</location>
        <topology evidence="1">Multi-pass membrane protein</topology>
    </subcellularLocation>
</comment>
<dbReference type="GO" id="GO:0005254">
    <property type="term" value="F:chloride channel activity"/>
    <property type="evidence" value="ECO:0007669"/>
    <property type="project" value="UniProtKB-KW"/>
</dbReference>
<evidence type="ECO:0000256" key="6">
    <source>
        <dbReference type="ARBA" id="ARBA00023136"/>
    </source>
</evidence>
<dbReference type="OrthoDB" id="57273at2"/>
<accession>A0A418V6B5</accession>
<evidence type="ECO:0000259" key="11">
    <source>
        <dbReference type="PROSITE" id="PS51202"/>
    </source>
</evidence>
<keyword evidence="2" id="KW-0813">Transport</keyword>